<feature type="coiled-coil region" evidence="5">
    <location>
        <begin position="110"/>
        <end position="144"/>
    </location>
</feature>
<evidence type="ECO:0000256" key="4">
    <source>
        <dbReference type="ARBA" id="ARBA00023242"/>
    </source>
</evidence>
<organism evidence="6">
    <name type="scientific">Eimeria tenella</name>
    <name type="common">Coccidian parasite</name>
    <dbReference type="NCBI Taxonomy" id="5802"/>
    <lineage>
        <taxon>Eukaryota</taxon>
        <taxon>Sar</taxon>
        <taxon>Alveolata</taxon>
        <taxon>Apicomplexa</taxon>
        <taxon>Conoidasida</taxon>
        <taxon>Coccidia</taxon>
        <taxon>Eucoccidiorida</taxon>
        <taxon>Eimeriorina</taxon>
        <taxon>Eimeriidae</taxon>
        <taxon>Eimeria</taxon>
    </lineage>
</organism>
<keyword evidence="4" id="KW-0539">Nucleus</keyword>
<evidence type="ECO:0000256" key="2">
    <source>
        <dbReference type="ARBA" id="ARBA00023015"/>
    </source>
</evidence>
<keyword evidence="2" id="KW-0805">Transcription regulation</keyword>
<comment type="subcellular location">
    <subcellularLocation>
        <location evidence="1">Nucleus</location>
    </subcellularLocation>
</comment>
<dbReference type="EMBL" id="JN987436">
    <property type="protein sequence ID" value="AET50659.1"/>
    <property type="molecule type" value="mRNA"/>
</dbReference>
<evidence type="ECO:0000313" key="6">
    <source>
        <dbReference type="EMBL" id="AET50659.1"/>
    </source>
</evidence>
<dbReference type="AlphaFoldDB" id="H9B9J9"/>
<dbReference type="VEuPathDB" id="ToxoDB:ETH_00009570"/>
<dbReference type="GO" id="GO:0016592">
    <property type="term" value="C:mediator complex"/>
    <property type="evidence" value="ECO:0007669"/>
    <property type="project" value="InterPro"/>
</dbReference>
<keyword evidence="5" id="KW-0175">Coiled coil</keyword>
<evidence type="ECO:0000256" key="3">
    <source>
        <dbReference type="ARBA" id="ARBA00023163"/>
    </source>
</evidence>
<keyword evidence="3" id="KW-0804">Transcription</keyword>
<dbReference type="Gene3D" id="6.10.280.10">
    <property type="entry name" value="Mediator complex, subunit Med21"/>
    <property type="match status" value="1"/>
</dbReference>
<dbReference type="InterPro" id="IPR037212">
    <property type="entry name" value="Med7/Med21-like"/>
</dbReference>
<evidence type="ECO:0000256" key="5">
    <source>
        <dbReference type="SAM" id="Coils"/>
    </source>
</evidence>
<evidence type="ECO:0000256" key="1">
    <source>
        <dbReference type="ARBA" id="ARBA00004123"/>
    </source>
</evidence>
<dbReference type="InterPro" id="IPR021384">
    <property type="entry name" value="Mediator_Med21"/>
</dbReference>
<protein>
    <recommendedName>
        <fullName evidence="7">Mediator of RNA polymerase II transcription subunit 21</fullName>
    </recommendedName>
</protein>
<name>H9B9J9_EIMTE</name>
<dbReference type="Pfam" id="PF11221">
    <property type="entry name" value="Med21"/>
    <property type="match status" value="1"/>
</dbReference>
<sequence length="162" mass="17700">MQPPIGSSSLQAPPARDPVTKLQILLGNLLKHFTDVVVHLSEMAPPRSVSGAVDVSESSEMSATSNVVIRTAMTEEQLNEFILSCSKGVGTLVHTIEEEIEKLPEVIQSQDEIESQIRYLEEENEAAAAELKQLVAAVRSVRETLRTAYREAATDGTRITID</sequence>
<accession>H9B9J9</accession>
<reference evidence="6" key="1">
    <citation type="journal article" date="2012" name="BMC Genomics">
        <title>Characterisation of full-length cDNA sequences provides insights into the Eimeria tenella transcriptome.</title>
        <authorList>
            <person name="Amiruddin N."/>
            <person name="Lee X.W."/>
            <person name="Blake D.P."/>
            <person name="Suzuki Y."/>
            <person name="Tay Y.L."/>
            <person name="Lim L.S."/>
            <person name="Tomley F.M."/>
            <person name="Watanabe J."/>
            <person name="Sugimoto C."/>
            <person name="Wan K.L."/>
        </authorList>
    </citation>
    <scope>NUCLEOTIDE SEQUENCE</scope>
    <source>
        <strain evidence="6">Houghton</strain>
    </source>
</reference>
<evidence type="ECO:0008006" key="7">
    <source>
        <dbReference type="Google" id="ProtNLM"/>
    </source>
</evidence>
<proteinExistence type="evidence at transcript level"/>
<dbReference type="VEuPathDB" id="ToxoDB:ETH2_1310700"/>
<dbReference type="SUPFAM" id="SSF140718">
    <property type="entry name" value="Mediator hinge subcomplex-like"/>
    <property type="match status" value="1"/>
</dbReference>